<feature type="domain" description="Porin" evidence="12">
    <location>
        <begin position="8"/>
        <end position="304"/>
    </location>
</feature>
<keyword evidence="5" id="KW-0812">Transmembrane</keyword>
<evidence type="ECO:0000256" key="1">
    <source>
        <dbReference type="ARBA" id="ARBA00004571"/>
    </source>
</evidence>
<dbReference type="SUPFAM" id="SSF56935">
    <property type="entry name" value="Porins"/>
    <property type="match status" value="1"/>
</dbReference>
<evidence type="ECO:0000256" key="6">
    <source>
        <dbReference type="ARBA" id="ARBA00022729"/>
    </source>
</evidence>
<keyword evidence="14" id="KW-1185">Reference proteome</keyword>
<dbReference type="GO" id="GO:0046930">
    <property type="term" value="C:pore complex"/>
    <property type="evidence" value="ECO:0007669"/>
    <property type="project" value="UniProtKB-KW"/>
</dbReference>
<keyword evidence="10" id="KW-0998">Cell outer membrane</keyword>
<dbReference type="STRING" id="619304.SAMN05421760_104202"/>
<evidence type="ECO:0000259" key="12">
    <source>
        <dbReference type="Pfam" id="PF13609"/>
    </source>
</evidence>
<evidence type="ECO:0000313" key="14">
    <source>
        <dbReference type="Proteomes" id="UP000185999"/>
    </source>
</evidence>
<dbReference type="PANTHER" id="PTHR34501">
    <property type="entry name" value="PROTEIN YDDL-RELATED"/>
    <property type="match status" value="1"/>
</dbReference>
<evidence type="ECO:0000256" key="2">
    <source>
        <dbReference type="ARBA" id="ARBA00011233"/>
    </source>
</evidence>
<name>A0A1N7LNZ4_9GAMM</name>
<protein>
    <submittedName>
        <fullName evidence="13">Outer membrane protein (Porin)</fullName>
    </submittedName>
</protein>
<sequence length="317" mass="34377">MKKLILSAAIAVVAATSVNAATVYDAKGLKYDIKGDWQIQLRQKAGDGNKADVEFDDLEIKNRITYDLQDGMSAFGQLDFGFKDAAEGEQSGDKLEEAYLGLKYNNVSVSIGKQNFAVDSFGIEEAYESIAKPIKDDAFDKTETSGNDVVRMDVVMDNLTFIVSTEISADGASSSTDGEGFDMLVATEVAGVKMAAAYQDYSDFSDDFTVWGLSASYDLGMATIAADYSVQEDQDNNEYKLINVATTFKVAATTKMAIGLVSVKETAASVDTDTFGWYTNVTYKFPAQKNVRLFAEIGDTDGDNVDLGYLAGIRLKF</sequence>
<evidence type="ECO:0000256" key="4">
    <source>
        <dbReference type="ARBA" id="ARBA00022452"/>
    </source>
</evidence>
<organism evidence="13 14">
    <name type="scientific">Neptunomonas antarctica</name>
    <dbReference type="NCBI Taxonomy" id="619304"/>
    <lineage>
        <taxon>Bacteria</taxon>
        <taxon>Pseudomonadati</taxon>
        <taxon>Pseudomonadota</taxon>
        <taxon>Gammaproteobacteria</taxon>
        <taxon>Oceanospirillales</taxon>
        <taxon>Oceanospirillaceae</taxon>
        <taxon>Neptunomonas</taxon>
    </lineage>
</organism>
<keyword evidence="6 11" id="KW-0732">Signal</keyword>
<evidence type="ECO:0000256" key="3">
    <source>
        <dbReference type="ARBA" id="ARBA00022448"/>
    </source>
</evidence>
<keyword evidence="8" id="KW-0626">Porin</keyword>
<dbReference type="InterPro" id="IPR023614">
    <property type="entry name" value="Porin_dom_sf"/>
</dbReference>
<dbReference type="Gene3D" id="2.40.160.10">
    <property type="entry name" value="Porin"/>
    <property type="match status" value="1"/>
</dbReference>
<proteinExistence type="predicted"/>
<reference evidence="14" key="1">
    <citation type="submission" date="2017-01" db="EMBL/GenBank/DDBJ databases">
        <authorList>
            <person name="Varghese N."/>
            <person name="Submissions S."/>
        </authorList>
    </citation>
    <scope>NUCLEOTIDE SEQUENCE [LARGE SCALE GENOMIC DNA]</scope>
    <source>
        <strain evidence="14">DSM 22306</strain>
    </source>
</reference>
<evidence type="ECO:0000256" key="10">
    <source>
        <dbReference type="ARBA" id="ARBA00023237"/>
    </source>
</evidence>
<dbReference type="Pfam" id="PF13609">
    <property type="entry name" value="Porin_4"/>
    <property type="match status" value="1"/>
</dbReference>
<evidence type="ECO:0000256" key="9">
    <source>
        <dbReference type="ARBA" id="ARBA00023136"/>
    </source>
</evidence>
<dbReference type="AlphaFoldDB" id="A0A1N7LNZ4"/>
<comment type="subcellular location">
    <subcellularLocation>
        <location evidence="1">Cell outer membrane</location>
        <topology evidence="1">Multi-pass membrane protein</topology>
    </subcellularLocation>
</comment>
<comment type="subunit">
    <text evidence="2">Homotrimer.</text>
</comment>
<dbReference type="GO" id="GO:0006811">
    <property type="term" value="P:monoatomic ion transport"/>
    <property type="evidence" value="ECO:0007669"/>
    <property type="project" value="UniProtKB-KW"/>
</dbReference>
<keyword evidence="7" id="KW-0406">Ion transport</keyword>
<gene>
    <name evidence="13" type="ORF">SAMN05421760_104202</name>
</gene>
<dbReference type="PANTHER" id="PTHR34501:SF9">
    <property type="entry name" value="MAJOR OUTER MEMBRANE PROTEIN P.IA"/>
    <property type="match status" value="1"/>
</dbReference>
<evidence type="ECO:0000313" key="13">
    <source>
        <dbReference type="EMBL" id="SIS75548.1"/>
    </source>
</evidence>
<dbReference type="EMBL" id="FTOE01000004">
    <property type="protein sequence ID" value="SIS75548.1"/>
    <property type="molecule type" value="Genomic_DNA"/>
</dbReference>
<accession>A0A1N7LNZ4</accession>
<dbReference type="OrthoDB" id="5622917at2"/>
<dbReference type="InterPro" id="IPR033900">
    <property type="entry name" value="Gram_neg_porin_domain"/>
</dbReference>
<evidence type="ECO:0000256" key="7">
    <source>
        <dbReference type="ARBA" id="ARBA00023065"/>
    </source>
</evidence>
<dbReference type="GO" id="GO:0009279">
    <property type="term" value="C:cell outer membrane"/>
    <property type="evidence" value="ECO:0007669"/>
    <property type="project" value="UniProtKB-SubCell"/>
</dbReference>
<dbReference type="Proteomes" id="UP000185999">
    <property type="component" value="Unassembled WGS sequence"/>
</dbReference>
<keyword evidence="4" id="KW-1134">Transmembrane beta strand</keyword>
<dbReference type="InterPro" id="IPR050298">
    <property type="entry name" value="Gram-neg_bact_OMP"/>
</dbReference>
<dbReference type="GO" id="GO:0015288">
    <property type="term" value="F:porin activity"/>
    <property type="evidence" value="ECO:0007669"/>
    <property type="project" value="UniProtKB-KW"/>
</dbReference>
<dbReference type="RefSeq" id="WP_054341352.1">
    <property type="nucleotide sequence ID" value="NZ_FTOE01000004.1"/>
</dbReference>
<evidence type="ECO:0000256" key="5">
    <source>
        <dbReference type="ARBA" id="ARBA00022692"/>
    </source>
</evidence>
<evidence type="ECO:0000256" key="11">
    <source>
        <dbReference type="SAM" id="SignalP"/>
    </source>
</evidence>
<keyword evidence="9" id="KW-0472">Membrane</keyword>
<feature type="signal peptide" evidence="11">
    <location>
        <begin position="1"/>
        <end position="20"/>
    </location>
</feature>
<feature type="chain" id="PRO_5009943336" evidence="11">
    <location>
        <begin position="21"/>
        <end position="317"/>
    </location>
</feature>
<evidence type="ECO:0000256" key="8">
    <source>
        <dbReference type="ARBA" id="ARBA00023114"/>
    </source>
</evidence>
<keyword evidence="3" id="KW-0813">Transport</keyword>